<evidence type="ECO:0008006" key="4">
    <source>
        <dbReference type="Google" id="ProtNLM"/>
    </source>
</evidence>
<name>A0ABU2TWV8_9ACTN</name>
<proteinExistence type="predicted"/>
<feature type="region of interest" description="Disordered" evidence="1">
    <location>
        <begin position="75"/>
        <end position="95"/>
    </location>
</feature>
<organism evidence="2 3">
    <name type="scientific">Streptomyces gibsoniae</name>
    <dbReference type="NCBI Taxonomy" id="3075529"/>
    <lineage>
        <taxon>Bacteria</taxon>
        <taxon>Bacillati</taxon>
        <taxon>Actinomycetota</taxon>
        <taxon>Actinomycetes</taxon>
        <taxon>Kitasatosporales</taxon>
        <taxon>Streptomycetaceae</taxon>
        <taxon>Streptomyces</taxon>
    </lineage>
</organism>
<dbReference type="RefSeq" id="WP_311696921.1">
    <property type="nucleotide sequence ID" value="NZ_JAVREY010000024.1"/>
</dbReference>
<evidence type="ECO:0000313" key="3">
    <source>
        <dbReference type="Proteomes" id="UP001183809"/>
    </source>
</evidence>
<sequence length="163" mass="17506">MKSDDLPKASPPLAPWRPAIRTAPQLTDGKLVTLAVMQAVQGFTSVARWLRYACSHLRRLFALLAEAAQLRQAPTQGRRAPAASDRLPATDTSVGSDDVWITGSTPVECGRSGQTVKRYDPAGWAEYGCCAGHSRLSWGLRLHLVCTPQGLPIAFAPTGAKGR</sequence>
<keyword evidence="3" id="KW-1185">Reference proteome</keyword>
<evidence type="ECO:0000313" key="2">
    <source>
        <dbReference type="EMBL" id="MDT0465452.1"/>
    </source>
</evidence>
<accession>A0ABU2TWV8</accession>
<evidence type="ECO:0000256" key="1">
    <source>
        <dbReference type="SAM" id="MobiDB-lite"/>
    </source>
</evidence>
<dbReference type="EMBL" id="JAVREY010000024">
    <property type="protein sequence ID" value="MDT0465452.1"/>
    <property type="molecule type" value="Genomic_DNA"/>
</dbReference>
<dbReference type="Proteomes" id="UP001183809">
    <property type="component" value="Unassembled WGS sequence"/>
</dbReference>
<protein>
    <recommendedName>
        <fullName evidence="4">Transposase</fullName>
    </recommendedName>
</protein>
<gene>
    <name evidence="2" type="ORF">RM764_21015</name>
</gene>
<reference evidence="3" key="1">
    <citation type="submission" date="2023-07" db="EMBL/GenBank/DDBJ databases">
        <title>30 novel species of actinomycetes from the DSMZ collection.</title>
        <authorList>
            <person name="Nouioui I."/>
        </authorList>
    </citation>
    <scope>NUCLEOTIDE SEQUENCE [LARGE SCALE GENOMIC DNA]</scope>
    <source>
        <strain evidence="3">DSM 41699</strain>
    </source>
</reference>
<comment type="caution">
    <text evidence="2">The sequence shown here is derived from an EMBL/GenBank/DDBJ whole genome shotgun (WGS) entry which is preliminary data.</text>
</comment>